<keyword evidence="2" id="KW-1185">Reference proteome</keyword>
<dbReference type="RefSeq" id="WP_188355054.1">
    <property type="nucleotide sequence ID" value="NZ_BMDH01000002.1"/>
</dbReference>
<evidence type="ECO:0008006" key="3">
    <source>
        <dbReference type="Google" id="ProtNLM"/>
    </source>
</evidence>
<protein>
    <recommendedName>
        <fullName evidence="3">Sel1 repeat family protein</fullName>
    </recommendedName>
</protein>
<dbReference type="InterPro" id="IPR011990">
    <property type="entry name" value="TPR-like_helical_dom_sf"/>
</dbReference>
<dbReference type="EMBL" id="BMDH01000002">
    <property type="protein sequence ID" value="GGI14001.1"/>
    <property type="molecule type" value="Genomic_DNA"/>
</dbReference>
<sequence length="244" mass="27864">MRRLPQITEQLLDYGFDALPKAEQITQDDIATAQSLYETGLLAQLHRQCERAAQYCFEAAQLGNADAMYLCSTYLEDHFGTTEGEEWLYYAARYGSIAGMIEWARWCDTDGADIECLHWLVEAKSAGAVGIDEWLCSHADYMASWLTLYQEPSQDYSNRPLSEQERSDITTLTTRAYQLLDAVDQSETHAKLEYEYNILSKFAYTGVDRDMDTFLSVLYAGNVALTERAWQFITSAEFIPVIQR</sequence>
<dbReference type="Proteomes" id="UP000619536">
    <property type="component" value="Unassembled WGS sequence"/>
</dbReference>
<proteinExistence type="predicted"/>
<gene>
    <name evidence="1" type="ORF">GCM10007377_08750</name>
</gene>
<evidence type="ECO:0000313" key="2">
    <source>
        <dbReference type="Proteomes" id="UP000619536"/>
    </source>
</evidence>
<dbReference type="AlphaFoldDB" id="A0A8J3F224"/>
<comment type="caution">
    <text evidence="1">The sequence shown here is derived from an EMBL/GenBank/DDBJ whole genome shotgun (WGS) entry which is preliminary data.</text>
</comment>
<evidence type="ECO:0000313" key="1">
    <source>
        <dbReference type="EMBL" id="GGI14001.1"/>
    </source>
</evidence>
<organism evidence="1 2">
    <name type="scientific">Galliscardovia ingluviei</name>
    <dbReference type="NCBI Taxonomy" id="1769422"/>
    <lineage>
        <taxon>Bacteria</taxon>
        <taxon>Bacillati</taxon>
        <taxon>Actinomycetota</taxon>
        <taxon>Actinomycetes</taxon>
        <taxon>Bifidobacteriales</taxon>
        <taxon>Bifidobacteriaceae</taxon>
        <taxon>Galliscardovia</taxon>
    </lineage>
</organism>
<dbReference type="Gene3D" id="1.25.40.10">
    <property type="entry name" value="Tetratricopeptide repeat domain"/>
    <property type="match status" value="1"/>
</dbReference>
<accession>A0A8J3F224</accession>
<reference evidence="1" key="2">
    <citation type="submission" date="2020-09" db="EMBL/GenBank/DDBJ databases">
        <authorList>
            <person name="Sun Q."/>
            <person name="Sedlacek I."/>
        </authorList>
    </citation>
    <scope>NUCLEOTIDE SEQUENCE</scope>
    <source>
        <strain evidence="1">CCM 8606</strain>
    </source>
</reference>
<name>A0A8J3F224_9BIFI</name>
<dbReference type="SUPFAM" id="SSF81901">
    <property type="entry name" value="HCP-like"/>
    <property type="match status" value="1"/>
</dbReference>
<reference evidence="1" key="1">
    <citation type="journal article" date="2014" name="Int. J. Syst. Evol. Microbiol.">
        <title>Complete genome sequence of Corynebacterium casei LMG S-19264T (=DSM 44701T), isolated from a smear-ripened cheese.</title>
        <authorList>
            <consortium name="US DOE Joint Genome Institute (JGI-PGF)"/>
            <person name="Walter F."/>
            <person name="Albersmeier A."/>
            <person name="Kalinowski J."/>
            <person name="Ruckert C."/>
        </authorList>
    </citation>
    <scope>NUCLEOTIDE SEQUENCE</scope>
    <source>
        <strain evidence="1">CCM 8606</strain>
    </source>
</reference>